<protein>
    <recommendedName>
        <fullName evidence="2">Anaphase-promoting complex subunit 5</fullName>
    </recommendedName>
</protein>
<keyword evidence="5" id="KW-0833">Ubl conjugation pathway</keyword>
<evidence type="ECO:0000256" key="1">
    <source>
        <dbReference type="ARBA" id="ARBA00007450"/>
    </source>
</evidence>
<dbReference type="GO" id="GO:0005680">
    <property type="term" value="C:anaphase-promoting complex"/>
    <property type="evidence" value="ECO:0007669"/>
    <property type="project" value="InterPro"/>
</dbReference>
<comment type="similarity">
    <text evidence="1">Belongs to the APC5 family.</text>
</comment>
<dbReference type="EMBL" id="LXFE01003917">
    <property type="protein sequence ID" value="OLL22083.1"/>
    <property type="molecule type" value="Genomic_DNA"/>
</dbReference>
<dbReference type="InterPro" id="IPR037679">
    <property type="entry name" value="Apc5"/>
</dbReference>
<dbReference type="GO" id="GO:0070979">
    <property type="term" value="P:protein K11-linked ubiquitination"/>
    <property type="evidence" value="ECO:0007669"/>
    <property type="project" value="TreeGrafter"/>
</dbReference>
<keyword evidence="6" id="KW-0131">Cell cycle</keyword>
<evidence type="ECO:0000256" key="3">
    <source>
        <dbReference type="ARBA" id="ARBA00022618"/>
    </source>
</evidence>
<dbReference type="STRING" id="1198029.A0A1U7LHL3"/>
<feature type="domain" description="Anaphase-promoting complex subunit 5" evidence="7">
    <location>
        <begin position="336"/>
        <end position="425"/>
    </location>
</feature>
<evidence type="ECO:0000256" key="6">
    <source>
        <dbReference type="ARBA" id="ARBA00023306"/>
    </source>
</evidence>
<gene>
    <name evidence="8" type="ORF">NEOLI_002422</name>
</gene>
<dbReference type="InterPro" id="IPR026000">
    <property type="entry name" value="Apc5_dom"/>
</dbReference>
<dbReference type="AlphaFoldDB" id="A0A1U7LHL3"/>
<dbReference type="PANTHER" id="PTHR12830:SF9">
    <property type="entry name" value="ANAPHASE-PROMOTING COMPLEX SUBUNIT 5"/>
    <property type="match status" value="1"/>
</dbReference>
<name>A0A1U7LHL3_NEOID</name>
<keyword evidence="3" id="KW-0132">Cell division</keyword>
<dbReference type="Pfam" id="PF12862">
    <property type="entry name" value="ANAPC5"/>
    <property type="match status" value="1"/>
</dbReference>
<sequence length="858" mass="97974">MCAAWLEHTVSRTRPTALAVYDTPAWLHLSTSRLVTVQHSHHRGQSGTSTLVEHYSPHGYLFADRFLTTMMQMQSEETLLPPTSITDTAVLGDGSCFVSRYLSPHKVALVVLVEIYCAVLLPPRHTTHVLSLVIDHIDVKDGIQLTLQQLQTETQNCDSSILGRTVCHLLLKKLWDIHSFDDFNHFMYALPTFLVQRNTSVPIDRRLILLSITSVLGRFIRRCSLEFNRMTFEESVHFWKAFIAYRASSMDSWNSLEGNHSMINVTSDLEGFADHPQLVEHVYKYLEPCTTIFDSDRFAENAVQNMQRTGNPLPDEFLALSSNLRLPQEAVPASTHYMKFIHSWKSGDYQATFDNLHRYFDYTLQNRDRRFYHYALLNLALVQADFGSTQEATWAIQESINTARENKDYDCLNFALAWLHQFQKSHPNITQSLSDQQIIKYLTKQSQESTQHGLQSSTHLFQSKKIIEEGGPARDAFKALLKSSKINSMESKSQLHGIQTLLCSDFWERLGVNLYWVDNRLTRGHNPTGIIHMELVSMHYSHIISSEDLIRIRCNHAIQCSKRGRLPELIASLQTVGNETQMSNQTRKIWALYVAYLQIRLSLNRSNLNHAFTIFEQVSPLLDIDRGLRLLIKLLEVEYLKRSHDLPQAFDSVVALKEEYGSQSDILDRITIEVSHAELILETEEPWKALSLISRQVILAEKHKLPGILSKAIVVLSEVLLRIDEAEEALILLDGVMALEDEGLEGRALDVYAECLVEINQKKHNANHPEETALLLYERALDGMFLFRILSDIAAYRNIEDIEQSIRISIKVLQNAGLASGKGNPVMENALASLQAQREQYSKQSILTPVFTYTERVL</sequence>
<evidence type="ECO:0000313" key="8">
    <source>
        <dbReference type="EMBL" id="OLL22083.1"/>
    </source>
</evidence>
<accession>A0A1U7LHL3</accession>
<dbReference type="OMA" id="DANMGMA"/>
<evidence type="ECO:0000256" key="4">
    <source>
        <dbReference type="ARBA" id="ARBA00022776"/>
    </source>
</evidence>
<dbReference type="Proteomes" id="UP000186594">
    <property type="component" value="Unassembled WGS sequence"/>
</dbReference>
<comment type="caution">
    <text evidence="8">The sequence shown here is derived from an EMBL/GenBank/DDBJ whole genome shotgun (WGS) entry which is preliminary data.</text>
</comment>
<dbReference type="GO" id="GO:0031145">
    <property type="term" value="P:anaphase-promoting complex-dependent catabolic process"/>
    <property type="evidence" value="ECO:0007669"/>
    <property type="project" value="TreeGrafter"/>
</dbReference>
<dbReference type="PANTHER" id="PTHR12830">
    <property type="entry name" value="ANAPHASE-PROMOTING COMPLEX SUBUNIT 5"/>
    <property type="match status" value="1"/>
</dbReference>
<keyword evidence="4" id="KW-0498">Mitosis</keyword>
<evidence type="ECO:0000259" key="7">
    <source>
        <dbReference type="Pfam" id="PF12862"/>
    </source>
</evidence>
<evidence type="ECO:0000313" key="9">
    <source>
        <dbReference type="Proteomes" id="UP000186594"/>
    </source>
</evidence>
<evidence type="ECO:0000256" key="5">
    <source>
        <dbReference type="ARBA" id="ARBA00022786"/>
    </source>
</evidence>
<dbReference type="GO" id="GO:0045842">
    <property type="term" value="P:positive regulation of mitotic metaphase/anaphase transition"/>
    <property type="evidence" value="ECO:0007669"/>
    <property type="project" value="TreeGrafter"/>
</dbReference>
<proteinExistence type="inferred from homology"/>
<evidence type="ECO:0000256" key="2">
    <source>
        <dbReference type="ARBA" id="ARBA00016066"/>
    </source>
</evidence>
<keyword evidence="9" id="KW-1185">Reference proteome</keyword>
<dbReference type="GO" id="GO:0051301">
    <property type="term" value="P:cell division"/>
    <property type="evidence" value="ECO:0007669"/>
    <property type="project" value="UniProtKB-KW"/>
</dbReference>
<organism evidence="8 9">
    <name type="scientific">Neolecta irregularis (strain DAH-3)</name>
    <dbReference type="NCBI Taxonomy" id="1198029"/>
    <lineage>
        <taxon>Eukaryota</taxon>
        <taxon>Fungi</taxon>
        <taxon>Dikarya</taxon>
        <taxon>Ascomycota</taxon>
        <taxon>Taphrinomycotina</taxon>
        <taxon>Neolectales</taxon>
        <taxon>Neolectaceae</taxon>
        <taxon>Neolecta</taxon>
    </lineage>
</organism>
<dbReference type="OrthoDB" id="2504561at2759"/>
<reference evidence="8 9" key="1">
    <citation type="submission" date="2016-04" db="EMBL/GenBank/DDBJ databases">
        <title>Evolutionary innovation and constraint leading to complex multicellularity in the Ascomycota.</title>
        <authorList>
            <person name="Cisse O."/>
            <person name="Nguyen A."/>
            <person name="Hewitt D.A."/>
            <person name="Jedd G."/>
            <person name="Stajich J.E."/>
        </authorList>
    </citation>
    <scope>NUCLEOTIDE SEQUENCE [LARGE SCALE GENOMIC DNA]</scope>
    <source>
        <strain evidence="8 9">DAH-3</strain>
    </source>
</reference>